<feature type="transmembrane region" description="Helical" evidence="9">
    <location>
        <begin position="711"/>
        <end position="735"/>
    </location>
</feature>
<feature type="transmembrane region" description="Helical" evidence="9">
    <location>
        <begin position="38"/>
        <end position="55"/>
    </location>
</feature>
<dbReference type="SUPFAM" id="SSF46689">
    <property type="entry name" value="Homeodomain-like"/>
    <property type="match status" value="1"/>
</dbReference>
<evidence type="ECO:0000256" key="4">
    <source>
        <dbReference type="ARBA" id="ARBA00022989"/>
    </source>
</evidence>
<dbReference type="PROSITE" id="PS00041">
    <property type="entry name" value="HTH_ARAC_FAMILY_1"/>
    <property type="match status" value="1"/>
</dbReference>
<reference evidence="11" key="1">
    <citation type="submission" date="2023-06" db="EMBL/GenBank/DDBJ databases">
        <title>Genomic of Parafulvivirga corallium.</title>
        <authorList>
            <person name="Wang G."/>
        </authorList>
    </citation>
    <scope>NUCLEOTIDE SEQUENCE</scope>
    <source>
        <strain evidence="11">BMA10</strain>
    </source>
</reference>
<dbReference type="InterPro" id="IPR025857">
    <property type="entry name" value="MacB_PCD"/>
</dbReference>
<feature type="transmembrane region" description="Helical" evidence="9">
    <location>
        <begin position="152"/>
        <end position="172"/>
    </location>
</feature>
<feature type="transmembrane region" description="Helical" evidence="9">
    <location>
        <begin position="387"/>
        <end position="410"/>
    </location>
</feature>
<feature type="transmembrane region" description="Helical" evidence="9">
    <location>
        <begin position="61"/>
        <end position="83"/>
    </location>
</feature>
<feature type="transmembrane region" description="Helical" evidence="9">
    <location>
        <begin position="802"/>
        <end position="823"/>
    </location>
</feature>
<evidence type="ECO:0000259" key="10">
    <source>
        <dbReference type="PROSITE" id="PS01124"/>
    </source>
</evidence>
<evidence type="ECO:0000256" key="7">
    <source>
        <dbReference type="ARBA" id="ARBA00023136"/>
    </source>
</evidence>
<feature type="domain" description="HTH araC/xylS-type" evidence="10">
    <location>
        <begin position="224"/>
        <end position="332"/>
    </location>
</feature>
<keyword evidence="5" id="KW-0805">Transcription regulation</keyword>
<evidence type="ECO:0000256" key="5">
    <source>
        <dbReference type="ARBA" id="ARBA00023015"/>
    </source>
</evidence>
<feature type="transmembrane region" description="Helical" evidence="9">
    <location>
        <begin position="1145"/>
        <end position="1168"/>
    </location>
</feature>
<evidence type="ECO:0000256" key="9">
    <source>
        <dbReference type="SAM" id="Phobius"/>
    </source>
</evidence>
<dbReference type="InterPro" id="IPR003838">
    <property type="entry name" value="ABC3_permease_C"/>
</dbReference>
<sequence>MDNWLNLPWGEMLLVGTLLSGVVTVVLLLLNKYPASRFLGKLIAANLLFIIALVFQDEYSFIGLLALIGISITFFLYTQAFFIQNTRISLKHLLPIAIVGIVSMVPGIAAFPTLFRLLVTLLVLWYLRRSVSSVMREGKLRGIAWFQNPGGRFVWFRNFFGLNVLLVLYWLIAFESLLIEHLAVGVLVQLCFVYFQVFKESAFFTPLSPGNKYQKSTLTAHQKHAILHKLDWMLSNEKFYLQNDISLSKLATELNTTTHHLSQVLNESKGISFQELISKYRIQEAKLLLKDPDHKQTKIDNIAAMVGYYSKSAFNTAFKKYTGLTPTTFKTSKGVRSYREELLPDRKRSYSDNIFISSYHVLSTNLKDIMVNNFLKIFLRTLVRNKVFTAINLFGLIIGFTCSILIYLFIADELSYDKELPNNERIYRITWIDENPQTTTPHPMARAMVENMPEVEVATSISPWFGTGKEKQKVRMKNEEKNILLEADNFYFVDSTFLDVFELEVLAGDKHALKKPWNIVITDAIATKFFGDEDPIGKELLVNDGPMEVAAVIKEMPVNSHFHVQALVSYVTIKTIGPDNPWFGWGDFGHINYIKTKSGTDHLALEAKIPNLVLSYVNWSGQKIKALKNGSERFELQPVTEIHLNSHLQWELENNSNILYIYILTCTLVFILLIVSINYVNLTTAKSIERAKEIGVRKTLGAIPRNLRIQFYLESSAICFIALLLALGLSATVLDSFNYLTGRSFSVADIFNANFIVRVATLCFIISLVAGIYPAITFSSFTPRNVLKGKFVTSFQGNRLRSVLVVFQFFVSAILITGSLIILKQINFLKSKQLGFDQDAIISLRVPVSVIHGGIDVAQLGEMQKQFRSIAGVHSTSALSNLPGGHFDQSIIHSADDPEVKVEAYQLHVDFNINDVFGFEIVAGKSFNKKFSDDVEGRSFILNETAVRKLNLENPIGKRIIWKGDQRTIEGNIVGILKDFHYESLHQTIQPLIIQINQHATLHMVVKLEGQKFQQTLTAMEAIYKTFEKELPFEYHFLDEQLAELYTTEVRTLNIFSIFAVIALCLACLGLLGLAIAILNQQTKEVGIRKILGAGTLQISGMILGKFTRLIGLALMMGLPAGYLFMQRWIGEFAYQTSIGIEPFLVSIVTLLVIAIASVSIVVVRIAYTNPAEVLRYE</sequence>
<feature type="transmembrane region" description="Helical" evidence="9">
    <location>
        <begin position="12"/>
        <end position="31"/>
    </location>
</feature>
<feature type="transmembrane region" description="Helical" evidence="9">
    <location>
        <begin position="659"/>
        <end position="680"/>
    </location>
</feature>
<evidence type="ECO:0000256" key="2">
    <source>
        <dbReference type="ARBA" id="ARBA00022475"/>
    </source>
</evidence>
<name>A0ABT8KSL6_9BACT</name>
<evidence type="ECO:0000256" key="8">
    <source>
        <dbReference type="ARBA" id="ARBA00023163"/>
    </source>
</evidence>
<keyword evidence="12" id="KW-1185">Reference proteome</keyword>
<accession>A0ABT8KSL6</accession>
<dbReference type="Pfam" id="PF12833">
    <property type="entry name" value="HTH_18"/>
    <property type="match status" value="1"/>
</dbReference>
<feature type="transmembrane region" description="Helical" evidence="9">
    <location>
        <begin position="178"/>
        <end position="198"/>
    </location>
</feature>
<keyword evidence="2" id="KW-1003">Cell membrane</keyword>
<dbReference type="SMART" id="SM00342">
    <property type="entry name" value="HTH_ARAC"/>
    <property type="match status" value="1"/>
</dbReference>
<dbReference type="PANTHER" id="PTHR30572">
    <property type="entry name" value="MEMBRANE COMPONENT OF TRANSPORTER-RELATED"/>
    <property type="match status" value="1"/>
</dbReference>
<keyword evidence="4 9" id="KW-1133">Transmembrane helix</keyword>
<dbReference type="InterPro" id="IPR018062">
    <property type="entry name" value="HTH_AraC-typ_CS"/>
</dbReference>
<proteinExistence type="predicted"/>
<dbReference type="Gene3D" id="1.10.10.60">
    <property type="entry name" value="Homeodomain-like"/>
    <property type="match status" value="2"/>
</dbReference>
<comment type="caution">
    <text evidence="11">The sequence shown here is derived from an EMBL/GenBank/DDBJ whole genome shotgun (WGS) entry which is preliminary data.</text>
</comment>
<keyword evidence="8" id="KW-0804">Transcription</keyword>
<dbReference type="RefSeq" id="WP_346752494.1">
    <property type="nucleotide sequence ID" value="NZ_JAUJEA010000004.1"/>
</dbReference>
<dbReference type="PROSITE" id="PS01124">
    <property type="entry name" value="HTH_ARAC_FAMILY_2"/>
    <property type="match status" value="1"/>
</dbReference>
<dbReference type="Pfam" id="PF12704">
    <property type="entry name" value="MacB_PCD"/>
    <property type="match status" value="1"/>
</dbReference>
<evidence type="ECO:0000256" key="1">
    <source>
        <dbReference type="ARBA" id="ARBA00004651"/>
    </source>
</evidence>
<feature type="transmembrane region" description="Helical" evidence="9">
    <location>
        <begin position="1055"/>
        <end position="1079"/>
    </location>
</feature>
<dbReference type="InterPro" id="IPR018060">
    <property type="entry name" value="HTH_AraC"/>
</dbReference>
<dbReference type="InterPro" id="IPR009057">
    <property type="entry name" value="Homeodomain-like_sf"/>
</dbReference>
<evidence type="ECO:0000313" key="11">
    <source>
        <dbReference type="EMBL" id="MDN5202470.1"/>
    </source>
</evidence>
<dbReference type="Proteomes" id="UP001172082">
    <property type="component" value="Unassembled WGS sequence"/>
</dbReference>
<protein>
    <submittedName>
        <fullName evidence="11">ABC transporter permease</fullName>
    </submittedName>
</protein>
<evidence type="ECO:0000256" key="6">
    <source>
        <dbReference type="ARBA" id="ARBA00023125"/>
    </source>
</evidence>
<dbReference type="InterPro" id="IPR050250">
    <property type="entry name" value="Macrolide_Exporter_MacB"/>
</dbReference>
<evidence type="ECO:0000256" key="3">
    <source>
        <dbReference type="ARBA" id="ARBA00022692"/>
    </source>
</evidence>
<feature type="transmembrane region" description="Helical" evidence="9">
    <location>
        <begin position="1107"/>
        <end position="1125"/>
    </location>
</feature>
<evidence type="ECO:0000313" key="12">
    <source>
        <dbReference type="Proteomes" id="UP001172082"/>
    </source>
</evidence>
<feature type="transmembrane region" description="Helical" evidence="9">
    <location>
        <begin position="755"/>
        <end position="781"/>
    </location>
</feature>
<keyword evidence="3 9" id="KW-0812">Transmembrane</keyword>
<comment type="subcellular location">
    <subcellularLocation>
        <location evidence="1">Cell membrane</location>
        <topology evidence="1">Multi-pass membrane protein</topology>
    </subcellularLocation>
</comment>
<dbReference type="EMBL" id="JAUJEA010000004">
    <property type="protein sequence ID" value="MDN5202470.1"/>
    <property type="molecule type" value="Genomic_DNA"/>
</dbReference>
<feature type="transmembrane region" description="Helical" evidence="9">
    <location>
        <begin position="90"/>
        <end position="108"/>
    </location>
</feature>
<keyword evidence="6" id="KW-0238">DNA-binding</keyword>
<dbReference type="Pfam" id="PF02687">
    <property type="entry name" value="FtsX"/>
    <property type="match status" value="2"/>
</dbReference>
<gene>
    <name evidence="11" type="ORF">QQ008_13875</name>
</gene>
<organism evidence="11 12">
    <name type="scientific">Splendidivirga corallicola</name>
    <dbReference type="NCBI Taxonomy" id="3051826"/>
    <lineage>
        <taxon>Bacteria</taxon>
        <taxon>Pseudomonadati</taxon>
        <taxon>Bacteroidota</taxon>
        <taxon>Cytophagia</taxon>
        <taxon>Cytophagales</taxon>
        <taxon>Splendidivirgaceae</taxon>
        <taxon>Splendidivirga</taxon>
    </lineage>
</organism>
<dbReference type="PANTHER" id="PTHR30572:SF18">
    <property type="entry name" value="ABC-TYPE MACROLIDE FAMILY EXPORT SYSTEM PERMEASE COMPONENT 2"/>
    <property type="match status" value="1"/>
</dbReference>
<keyword evidence="7 9" id="KW-0472">Membrane</keyword>